<dbReference type="Proteomes" id="UP000544331">
    <property type="component" value="Unassembled WGS sequence"/>
</dbReference>
<dbReference type="PROSITE" id="PS50011">
    <property type="entry name" value="PROTEIN_KINASE_DOM"/>
    <property type="match status" value="1"/>
</dbReference>
<dbReference type="GO" id="GO:0005524">
    <property type="term" value="F:ATP binding"/>
    <property type="evidence" value="ECO:0007669"/>
    <property type="project" value="InterPro"/>
</dbReference>
<evidence type="ECO:0000313" key="4">
    <source>
        <dbReference type="Proteomes" id="UP000544331"/>
    </source>
</evidence>
<evidence type="ECO:0000256" key="1">
    <source>
        <dbReference type="SAM" id="MobiDB-lite"/>
    </source>
</evidence>
<dbReference type="Pfam" id="PF06985">
    <property type="entry name" value="HET"/>
    <property type="match status" value="1"/>
</dbReference>
<keyword evidence="4" id="KW-1185">Reference proteome</keyword>
<sequence>MAAVWNLFPTFSPPEVDKTKLNRLRNTIRRSLQNSVISETGFLPESDIKSLVTPDKIKLLLPNAKPELVDFICKDAKKLFLTASWHHSNLREIMNTFKYYGMTDKYLPIRDLTSEDRYCDVHTDGLQRVCSHEKALEAFHSWDAHDVGNFYDDQWKFCAPTFSMECSSQEFHPKHILPFIEKGTTQKDGHFSTVFEAVIHPSHQVGRGSLKPNIDQTRVALKELKSLNEPNYNVHVSWLNEANALFQIAELRHKHLISQATAFKQGERRFIVLEWADGGTLRDIWQKESHDRSVLDSDKVMRVLEELTGIAGALSKLHGTNTKTRTAKAMSADLRKKNPASRSKTIFSQGHGDRLAVPKIRFEGVSSDDDYDSSDTGEEQHWRHGDLKPDNILHFKDEKSPWLGTLKIADLGLAKQHAFATTQRQDPTQQKYTTSHYEAPEVITTMNSRVPRSRRYDIWSMGCIIFEYTIWLLYGYEEGLRSFYDEGKDIDAYRETLYFTADLSTRQAQVSDAARRWISHILEVDPECNRATPSVIKDLVMLVRDKLLVIDLPKENMSQDDIQRCRASADDLERALLKIKRTAIDDEHRGGKYLSSGKSRNGISAPRPQKFNNTWNLMEDKAISLGVLKRYETAIADWIRSKEPTKLCDECRQLDYWSDEPIMRDTLKTIRNKIKQCALHRLVCHSIPPNAYDELDVIQIRRSDSSFIIDTAKAPLLSLFKISDKSKKNYLYSDDIHFGLPKLFEPSTTPFYDLLMTWIQDCDSHHPQCHRADGSSVQVPTRLIEVGQADGVSSKVFLREAVHVMSPKGRELRYIALSHPWGDGKNHDHFCTTKENIDNRLSAGIDIENLPSTFRHAVEVTRALGVPYLWIDSLCIVQGPDGDFDTEAKRMEAVFSSAYCVIAASRANGTSSGFLWKRPEREVVTLDGYLAHDSVYVCEAIDDFQLDVIEGALNKRGWVLQERALAPRTIYFTDNQTYWECGQGVRCETLTKLTKQYSNLNFTKIHDRPIAIAGLEQRLVSAFKTEGGYGVFNGAFFGRSLLWTRDTQRSDSLKLISFPRDQKFRVPTWSWTAYEGPITYFDIPFDHVRWTYNTAEGRIQSPWTTMESDSTSFSLHTGEQNGRIDLTAQARELLDLELAEAQGKVIYDEGKSSPGVLKLCVIVGHEKPKDEECGIQDLEYYTLLVAPSDLSKNRDSQFYRIPTPPGSSQDSRFDIEADQQGIHSMPRKRRRSTHDQGLIHSDEDGAVEDTPKASSRGLRQGAPGLDRESSTSYASSGVSGTSSPTKQLRYAATQKTGFDDFKFDDFMDQLPPSLQDLHQQLLTIGYGFGLIPQTLKPELRSLRNIPEFAFYDPDKHASNWRIPPPSFIRQVLQSATKCEFGHHSEASWNMEVHRCVLDFAFREENDASVGDYRYCTTAHIIPEYKPFGTSSKCIDFCICIETPKESLERQKIDDAIKTRPGLSINHTDWGDLCKNPIALSIETKRQVSWEKALLQIGTWHAAQWRSLRGNIEAIEFLAGIIVQDHDWFFVASTLQDGKSTTYHRLPLGSTYNAFDLYKLLMSLQCLSAWVKEKYWPAFRKDMLKIFDVEQRDD</sequence>
<dbReference type="SMART" id="SM00220">
    <property type="entry name" value="S_TKc"/>
    <property type="match status" value="1"/>
</dbReference>
<name>A0A8H5YVS1_9HYPO</name>
<dbReference type="PANTHER" id="PTHR33112">
    <property type="entry name" value="DOMAIN PROTEIN, PUTATIVE-RELATED"/>
    <property type="match status" value="1"/>
</dbReference>
<dbReference type="PANTHER" id="PTHR33112:SF10">
    <property type="entry name" value="TOL"/>
    <property type="match status" value="1"/>
</dbReference>
<keyword evidence="3" id="KW-0418">Kinase</keyword>
<dbReference type="Pfam" id="PF20516">
    <property type="entry name" value="PDDEXK_12"/>
    <property type="match status" value="1"/>
</dbReference>
<gene>
    <name evidence="3" type="ORF">FMUND_5307</name>
</gene>
<dbReference type="OrthoDB" id="4062651at2759"/>
<dbReference type="Pfam" id="PF00069">
    <property type="entry name" value="Pkinase"/>
    <property type="match status" value="1"/>
</dbReference>
<dbReference type="InterPro" id="IPR046797">
    <property type="entry name" value="PDDEXK_12"/>
</dbReference>
<proteinExistence type="predicted"/>
<dbReference type="EMBL" id="JAAOAN010000170">
    <property type="protein sequence ID" value="KAF5718296.1"/>
    <property type="molecule type" value="Genomic_DNA"/>
</dbReference>
<feature type="region of interest" description="Disordered" evidence="1">
    <location>
        <begin position="1220"/>
        <end position="1287"/>
    </location>
</feature>
<accession>A0A8H5YVS1</accession>
<comment type="caution">
    <text evidence="3">The sequence shown here is derived from an EMBL/GenBank/DDBJ whole genome shotgun (WGS) entry which is preliminary data.</text>
</comment>
<dbReference type="GO" id="GO:0004672">
    <property type="term" value="F:protein kinase activity"/>
    <property type="evidence" value="ECO:0007669"/>
    <property type="project" value="InterPro"/>
</dbReference>
<reference evidence="3 4" key="1">
    <citation type="submission" date="2020-05" db="EMBL/GenBank/DDBJ databases">
        <title>Identification and distribution of gene clusters putatively required for synthesis of sphingolipid metabolism inhibitors in phylogenetically diverse species of the filamentous fungus Fusarium.</title>
        <authorList>
            <person name="Kim H.-S."/>
            <person name="Busman M."/>
            <person name="Brown D.W."/>
            <person name="Divon H."/>
            <person name="Uhlig S."/>
            <person name="Proctor R.H."/>
        </authorList>
    </citation>
    <scope>NUCLEOTIDE SEQUENCE [LARGE SCALE GENOMIC DNA]</scope>
    <source>
        <strain evidence="3 4">NRRL 66235</strain>
    </source>
</reference>
<evidence type="ECO:0000259" key="2">
    <source>
        <dbReference type="PROSITE" id="PS50011"/>
    </source>
</evidence>
<protein>
    <submittedName>
        <fullName evidence="3">Serine threonine kinase</fullName>
    </submittedName>
</protein>
<feature type="compositionally biased region" description="Low complexity" evidence="1">
    <location>
        <begin position="1270"/>
        <end position="1283"/>
    </location>
</feature>
<dbReference type="InterPro" id="IPR011009">
    <property type="entry name" value="Kinase-like_dom_sf"/>
</dbReference>
<dbReference type="Pfam" id="PF07714">
    <property type="entry name" value="PK_Tyr_Ser-Thr"/>
    <property type="match status" value="1"/>
</dbReference>
<dbReference type="SUPFAM" id="SSF56112">
    <property type="entry name" value="Protein kinase-like (PK-like)"/>
    <property type="match status" value="1"/>
</dbReference>
<keyword evidence="3" id="KW-0808">Transferase</keyword>
<dbReference type="InterPro" id="IPR000719">
    <property type="entry name" value="Prot_kinase_dom"/>
</dbReference>
<dbReference type="InterPro" id="IPR001245">
    <property type="entry name" value="Ser-Thr/Tyr_kinase_cat_dom"/>
</dbReference>
<evidence type="ECO:0000313" key="3">
    <source>
        <dbReference type="EMBL" id="KAF5718296.1"/>
    </source>
</evidence>
<feature type="domain" description="Protein kinase" evidence="2">
    <location>
        <begin position="180"/>
        <end position="541"/>
    </location>
</feature>
<dbReference type="Gene3D" id="1.10.510.10">
    <property type="entry name" value="Transferase(Phosphotransferase) domain 1"/>
    <property type="match status" value="2"/>
</dbReference>
<organism evidence="3 4">
    <name type="scientific">Fusarium mundagurra</name>
    <dbReference type="NCBI Taxonomy" id="1567541"/>
    <lineage>
        <taxon>Eukaryota</taxon>
        <taxon>Fungi</taxon>
        <taxon>Dikarya</taxon>
        <taxon>Ascomycota</taxon>
        <taxon>Pezizomycotina</taxon>
        <taxon>Sordariomycetes</taxon>
        <taxon>Hypocreomycetidae</taxon>
        <taxon>Hypocreales</taxon>
        <taxon>Nectriaceae</taxon>
        <taxon>Fusarium</taxon>
        <taxon>Fusarium fujikuroi species complex</taxon>
    </lineage>
</organism>
<dbReference type="InterPro" id="IPR010730">
    <property type="entry name" value="HET"/>
</dbReference>